<dbReference type="Proteomes" id="UP000824782">
    <property type="component" value="Unassembled WGS sequence"/>
</dbReference>
<keyword evidence="10" id="KW-0325">Glycoprotein</keyword>
<feature type="transmembrane region" description="Helical" evidence="13">
    <location>
        <begin position="264"/>
        <end position="283"/>
    </location>
</feature>
<evidence type="ECO:0000256" key="9">
    <source>
        <dbReference type="ARBA" id="ARBA00023136"/>
    </source>
</evidence>
<dbReference type="GO" id="GO:0032880">
    <property type="term" value="P:regulation of protein localization"/>
    <property type="evidence" value="ECO:0007669"/>
    <property type="project" value="TreeGrafter"/>
</dbReference>
<accession>A0AAV7AU10</accession>
<evidence type="ECO:0000256" key="12">
    <source>
        <dbReference type="ARBA" id="ARBA00024803"/>
    </source>
</evidence>
<dbReference type="AlphaFoldDB" id="A0AAV7AU10"/>
<evidence type="ECO:0000313" key="15">
    <source>
        <dbReference type="Proteomes" id="UP000824782"/>
    </source>
</evidence>
<reference evidence="14" key="1">
    <citation type="thesis" date="2020" institute="ProQuest LLC" country="789 East Eisenhower Parkway, Ann Arbor, MI, USA">
        <title>Comparative Genomics and Chromosome Evolution.</title>
        <authorList>
            <person name="Mudd A.B."/>
        </authorList>
    </citation>
    <scope>NUCLEOTIDE SEQUENCE</scope>
    <source>
        <strain evidence="14">237g6f4</strain>
        <tissue evidence="14">Blood</tissue>
    </source>
</reference>
<dbReference type="GO" id="GO:0035869">
    <property type="term" value="C:ciliary transition zone"/>
    <property type="evidence" value="ECO:0007669"/>
    <property type="project" value="TreeGrafter"/>
</dbReference>
<keyword evidence="5 13" id="KW-0812">Transmembrane</keyword>
<dbReference type="GO" id="GO:0060170">
    <property type="term" value="C:ciliary membrane"/>
    <property type="evidence" value="ECO:0007669"/>
    <property type="project" value="UniProtKB-SubCell"/>
</dbReference>
<evidence type="ECO:0000256" key="2">
    <source>
        <dbReference type="ARBA" id="ARBA00009082"/>
    </source>
</evidence>
<dbReference type="Pfam" id="PF10149">
    <property type="entry name" value="TM231"/>
    <property type="match status" value="1"/>
</dbReference>
<evidence type="ECO:0000313" key="14">
    <source>
        <dbReference type="EMBL" id="KAG8562835.1"/>
    </source>
</evidence>
<dbReference type="PANTHER" id="PTHR14605">
    <property type="entry name" value="CHST5 PROTEIN"/>
    <property type="match status" value="1"/>
</dbReference>
<dbReference type="EMBL" id="WNYA01000007">
    <property type="protein sequence ID" value="KAG8562836.1"/>
    <property type="molecule type" value="Genomic_DNA"/>
</dbReference>
<protein>
    <recommendedName>
        <fullName evidence="3">Transmembrane protein 231</fullName>
    </recommendedName>
</protein>
<organism evidence="14 15">
    <name type="scientific">Engystomops pustulosus</name>
    <name type="common">Tungara frog</name>
    <name type="synonym">Physalaemus pustulosus</name>
    <dbReference type="NCBI Taxonomy" id="76066"/>
    <lineage>
        <taxon>Eukaryota</taxon>
        <taxon>Metazoa</taxon>
        <taxon>Chordata</taxon>
        <taxon>Craniata</taxon>
        <taxon>Vertebrata</taxon>
        <taxon>Euteleostomi</taxon>
        <taxon>Amphibia</taxon>
        <taxon>Batrachia</taxon>
        <taxon>Anura</taxon>
        <taxon>Neobatrachia</taxon>
        <taxon>Hyloidea</taxon>
        <taxon>Leptodactylidae</taxon>
        <taxon>Leiuperinae</taxon>
        <taxon>Engystomops</taxon>
    </lineage>
</organism>
<comment type="subcellular location">
    <subcellularLocation>
        <location evidence="1">Cell projection</location>
        <location evidence="1">Cilium membrane</location>
        <topology evidence="1">Multi-pass membrane protein</topology>
    </subcellularLocation>
</comment>
<comment type="caution">
    <text evidence="14">The sequence shown here is derived from an EMBL/GenBank/DDBJ whole genome shotgun (WGS) entry which is preliminary data.</text>
</comment>
<evidence type="ECO:0000256" key="6">
    <source>
        <dbReference type="ARBA" id="ARBA00022794"/>
    </source>
</evidence>
<evidence type="ECO:0000256" key="3">
    <source>
        <dbReference type="ARBA" id="ARBA00015087"/>
    </source>
</evidence>
<keyword evidence="15" id="KW-1185">Reference proteome</keyword>
<evidence type="ECO:0000256" key="11">
    <source>
        <dbReference type="ARBA" id="ARBA00023273"/>
    </source>
</evidence>
<dbReference type="PANTHER" id="PTHR14605:SF1">
    <property type="entry name" value="TRANSMEMBRANE PROTEIN 231"/>
    <property type="match status" value="1"/>
</dbReference>
<gene>
    <name evidence="14" type="ORF">GDO81_015832</name>
</gene>
<feature type="transmembrane region" description="Helical" evidence="13">
    <location>
        <begin position="23"/>
        <end position="43"/>
    </location>
</feature>
<name>A0AAV7AU10_ENGPU</name>
<proteinExistence type="inferred from homology"/>
<dbReference type="EMBL" id="WNYA01000007">
    <property type="protein sequence ID" value="KAG8562834.1"/>
    <property type="molecule type" value="Genomic_DNA"/>
</dbReference>
<evidence type="ECO:0000256" key="4">
    <source>
        <dbReference type="ARBA" id="ARBA00022475"/>
    </source>
</evidence>
<keyword evidence="8" id="KW-0969">Cilium</keyword>
<keyword evidence="6" id="KW-0970">Cilium biogenesis/degradation</keyword>
<evidence type="ECO:0000256" key="10">
    <source>
        <dbReference type="ARBA" id="ARBA00023180"/>
    </source>
</evidence>
<evidence type="ECO:0000256" key="13">
    <source>
        <dbReference type="SAM" id="Phobius"/>
    </source>
</evidence>
<keyword evidence="4" id="KW-1003">Cell membrane</keyword>
<sequence>MAIYEVYSHPLLVRYRTSICSKATLFLFIVLVLTYIPPLLVAYRSQGFWLKQSTYEEQPDVHFRYEALFIALSSTSGDYLAWSTFQGFNNLVGDKLRIPLISAQEDDKNQDGKMDQLNFTLELPLLSAENVFGVQLFLTFSYKLYRMSTFVMQSMVFIQHSSPVPGAKLFINGDLRLQQRQPLGHQGLDTTYNVSVINGTSPFASSYDLTNILLTYQNRNVTTVLSNPNPIWLVGRGTSDPFVINAIIHYPVETISYQPGFWEMIKYAWIQYVSVLLIFLWVFERVKIFVFQNQVFTTSFKLHQS</sequence>
<dbReference type="EMBL" id="WNYA01000007">
    <property type="protein sequence ID" value="KAG8562835.1"/>
    <property type="molecule type" value="Genomic_DNA"/>
</dbReference>
<evidence type="ECO:0000256" key="7">
    <source>
        <dbReference type="ARBA" id="ARBA00022989"/>
    </source>
</evidence>
<dbReference type="InterPro" id="IPR019306">
    <property type="entry name" value="TMEM231"/>
</dbReference>
<comment type="similarity">
    <text evidence="2">Belongs to the TMEM231 family.</text>
</comment>
<keyword evidence="7 13" id="KW-1133">Transmembrane helix</keyword>
<evidence type="ECO:0000256" key="5">
    <source>
        <dbReference type="ARBA" id="ARBA00022692"/>
    </source>
</evidence>
<dbReference type="GO" id="GO:0060271">
    <property type="term" value="P:cilium assembly"/>
    <property type="evidence" value="ECO:0007669"/>
    <property type="project" value="TreeGrafter"/>
</dbReference>
<keyword evidence="11" id="KW-0966">Cell projection</keyword>
<evidence type="ECO:0000256" key="8">
    <source>
        <dbReference type="ARBA" id="ARBA00023069"/>
    </source>
</evidence>
<evidence type="ECO:0000256" key="1">
    <source>
        <dbReference type="ARBA" id="ARBA00004272"/>
    </source>
</evidence>
<keyword evidence="9 13" id="KW-0472">Membrane</keyword>
<comment type="function">
    <text evidence="12">Transmembrane component of the tectonic-like complex, a complex localized at the transition zone of primary cilia and acting as a barrier that prevents diffusion of transmembrane proteins between the cilia and plasma membranes. Required for ciliogenesis and sonic hedgehog/SHH signaling.</text>
</comment>